<evidence type="ECO:0000313" key="3">
    <source>
        <dbReference type="EMBL" id="GAA0260363.1"/>
    </source>
</evidence>
<evidence type="ECO:0000256" key="1">
    <source>
        <dbReference type="HAMAP-Rule" id="MF_00612"/>
    </source>
</evidence>
<comment type="similarity">
    <text evidence="1">Belongs to the UPF0225 family.</text>
</comment>
<dbReference type="InterPro" id="IPR023006">
    <property type="entry name" value="YchJ-like"/>
</dbReference>
<organism evidence="3 4">
    <name type="scientific">Saccharothrix mutabilis subsp. mutabilis</name>
    <dbReference type="NCBI Taxonomy" id="66855"/>
    <lineage>
        <taxon>Bacteria</taxon>
        <taxon>Bacillati</taxon>
        <taxon>Actinomycetota</taxon>
        <taxon>Actinomycetes</taxon>
        <taxon>Pseudonocardiales</taxon>
        <taxon>Pseudonocardiaceae</taxon>
        <taxon>Saccharothrix</taxon>
    </lineage>
</organism>
<comment type="caution">
    <text evidence="3">The sequence shown here is derived from an EMBL/GenBank/DDBJ whole genome shotgun (WGS) entry which is preliminary data.</text>
</comment>
<accession>A0ABN0USS9</accession>
<dbReference type="SUPFAM" id="SSF54427">
    <property type="entry name" value="NTF2-like"/>
    <property type="match status" value="1"/>
</dbReference>
<protein>
    <recommendedName>
        <fullName evidence="1">UPF0225 protein GCM10010492_71690</fullName>
    </recommendedName>
</protein>
<gene>
    <name evidence="3" type="ORF">GCM10010492_71690</name>
</gene>
<dbReference type="RefSeq" id="WP_343939458.1">
    <property type="nucleotide sequence ID" value="NZ_BAAABU010000030.1"/>
</dbReference>
<proteinExistence type="inferred from homology"/>
<dbReference type="Pfam" id="PF17775">
    <property type="entry name" value="YchJ_M-like"/>
    <property type="match status" value="1"/>
</dbReference>
<evidence type="ECO:0000313" key="4">
    <source>
        <dbReference type="Proteomes" id="UP001500416"/>
    </source>
</evidence>
<dbReference type="InterPro" id="IPR048469">
    <property type="entry name" value="YchJ-like_M"/>
</dbReference>
<reference evidence="3 4" key="1">
    <citation type="journal article" date="2019" name="Int. J. Syst. Evol. Microbiol.">
        <title>The Global Catalogue of Microorganisms (GCM) 10K type strain sequencing project: providing services to taxonomists for standard genome sequencing and annotation.</title>
        <authorList>
            <consortium name="The Broad Institute Genomics Platform"/>
            <consortium name="The Broad Institute Genome Sequencing Center for Infectious Disease"/>
            <person name="Wu L."/>
            <person name="Ma J."/>
        </authorList>
    </citation>
    <scope>NUCLEOTIDE SEQUENCE [LARGE SCALE GENOMIC DNA]</scope>
    <source>
        <strain evidence="3 4">JCM 3380</strain>
    </source>
</reference>
<evidence type="ECO:0000259" key="2">
    <source>
        <dbReference type="Pfam" id="PF17775"/>
    </source>
</evidence>
<dbReference type="HAMAP" id="MF_00612">
    <property type="entry name" value="UPF0225"/>
    <property type="match status" value="1"/>
</dbReference>
<keyword evidence="4" id="KW-1185">Reference proteome</keyword>
<dbReference type="Gene3D" id="3.10.450.50">
    <property type="match status" value="1"/>
</dbReference>
<dbReference type="InterPro" id="IPR032710">
    <property type="entry name" value="NTF2-like_dom_sf"/>
</dbReference>
<feature type="domain" description="YchJ-like middle NTF2-like" evidence="2">
    <location>
        <begin position="29"/>
        <end position="122"/>
    </location>
</feature>
<dbReference type="EMBL" id="BAAABU010000030">
    <property type="protein sequence ID" value="GAA0260363.1"/>
    <property type="molecule type" value="Genomic_DNA"/>
</dbReference>
<name>A0ABN0USS9_9PSEU</name>
<sequence length="124" mass="14473">MPPTCRCGSGEPYESCCAPYHQGDKQAPTAEALMRSRFTAFALRNEAYLLASWHPSTRPRHIDFDPDQHWTHLQIHNRTEGTPFHTTGTVEFTAHYRYQGDPQELHENSRFTREANRWLYVEPI</sequence>
<dbReference type="PANTHER" id="PTHR33747">
    <property type="entry name" value="UPF0225 PROTEIN SCO1677"/>
    <property type="match status" value="1"/>
</dbReference>
<dbReference type="Proteomes" id="UP001500416">
    <property type="component" value="Unassembled WGS sequence"/>
</dbReference>
<dbReference type="PANTHER" id="PTHR33747:SF1">
    <property type="entry name" value="ADENYLATE CYCLASE-ASSOCIATED CAP C-TERMINAL DOMAIN-CONTAINING PROTEIN"/>
    <property type="match status" value="1"/>
</dbReference>